<reference evidence="3" key="1">
    <citation type="submission" date="2016-10" db="EMBL/GenBank/DDBJ databases">
        <authorList>
            <person name="Varghese N."/>
            <person name="Submissions S."/>
        </authorList>
    </citation>
    <scope>NUCLEOTIDE SEQUENCE [LARGE SCALE GENOMIC DNA]</scope>
    <source>
        <strain evidence="3">DSM 22127</strain>
    </source>
</reference>
<evidence type="ECO:0000313" key="3">
    <source>
        <dbReference type="Proteomes" id="UP000198859"/>
    </source>
</evidence>
<dbReference type="EMBL" id="LT629757">
    <property type="protein sequence ID" value="SDT02630.1"/>
    <property type="molecule type" value="Genomic_DNA"/>
</dbReference>
<dbReference type="AlphaFoldDB" id="A0A1H1X0N9"/>
<feature type="transmembrane region" description="Helical" evidence="1">
    <location>
        <begin position="21"/>
        <end position="39"/>
    </location>
</feature>
<organism evidence="2 3">
    <name type="scientific">Nocardioides scoriae</name>
    <dbReference type="NCBI Taxonomy" id="642780"/>
    <lineage>
        <taxon>Bacteria</taxon>
        <taxon>Bacillati</taxon>
        <taxon>Actinomycetota</taxon>
        <taxon>Actinomycetes</taxon>
        <taxon>Propionibacteriales</taxon>
        <taxon>Nocardioidaceae</taxon>
        <taxon>Nocardioides</taxon>
    </lineage>
</organism>
<proteinExistence type="predicted"/>
<evidence type="ECO:0000313" key="2">
    <source>
        <dbReference type="EMBL" id="SDT02630.1"/>
    </source>
</evidence>
<keyword evidence="3" id="KW-1185">Reference proteome</keyword>
<keyword evidence="1" id="KW-1133">Transmembrane helix</keyword>
<name>A0A1H1X0N9_9ACTN</name>
<sequence length="164" mass="16563">MTSPSTAGPTRAHRARRPPPTLVVAAVVAVVVALVGFLLPPVGRQLGLSLSRQPGTWTALYFTGAGSSSGAAGCSVAAGEVTTRFTLVSHEGAAREVDYRVVVRPAADVGAADVVREGTRAVASGKTATVSTSVPTASPGDQQVVVTLPDTGAQITARCQRGES</sequence>
<dbReference type="RefSeq" id="WP_091731960.1">
    <property type="nucleotide sequence ID" value="NZ_LT629757.1"/>
</dbReference>
<dbReference type="STRING" id="642780.SAMN04488570_3326"/>
<keyword evidence="1" id="KW-0472">Membrane</keyword>
<evidence type="ECO:0008006" key="4">
    <source>
        <dbReference type="Google" id="ProtNLM"/>
    </source>
</evidence>
<accession>A0A1H1X0N9</accession>
<protein>
    <recommendedName>
        <fullName evidence="4">DUF4307 domain-containing protein</fullName>
    </recommendedName>
</protein>
<keyword evidence="1" id="KW-0812">Transmembrane</keyword>
<gene>
    <name evidence="2" type="ORF">SAMN04488570_3326</name>
</gene>
<dbReference type="Proteomes" id="UP000198859">
    <property type="component" value="Chromosome I"/>
</dbReference>
<evidence type="ECO:0000256" key="1">
    <source>
        <dbReference type="SAM" id="Phobius"/>
    </source>
</evidence>